<evidence type="ECO:0000313" key="1">
    <source>
        <dbReference type="EMBL" id="CAN0094285.1"/>
    </source>
</evidence>
<reference evidence="1" key="1">
    <citation type="submission" date="2023-05" db="EMBL/GenBank/DDBJ databases">
        <authorList>
            <consortium name="ELIXIR-Norway"/>
        </authorList>
    </citation>
    <scope>NUCLEOTIDE SEQUENCE</scope>
</reference>
<gene>
    <name evidence="1" type="ORF">MRATA1EN22A_LOCUS11945</name>
</gene>
<evidence type="ECO:0000313" key="2">
    <source>
        <dbReference type="Proteomes" id="UP001162501"/>
    </source>
</evidence>
<name>A0AC59YYZ2_RANTA</name>
<sequence>MPDALVFCDPCVAGPQTPGRTGTENALAAPGTLPAEPSLPCPVTQTRRSSGVRVVRAHISWMGTAEVQEHTACDGHSSPDAGRGSGCSALLRAPPDIPVASPSSSVPRGWVPSRPPLAQGRQVLVGGYSAS</sequence>
<accession>A0AC59YYZ2</accession>
<organism evidence="1 2">
    <name type="scientific">Rangifer tarandus platyrhynchus</name>
    <name type="common">Svalbard reindeer</name>
    <dbReference type="NCBI Taxonomy" id="3082113"/>
    <lineage>
        <taxon>Eukaryota</taxon>
        <taxon>Metazoa</taxon>
        <taxon>Chordata</taxon>
        <taxon>Craniata</taxon>
        <taxon>Vertebrata</taxon>
        <taxon>Euteleostomi</taxon>
        <taxon>Mammalia</taxon>
        <taxon>Eutheria</taxon>
        <taxon>Laurasiatheria</taxon>
        <taxon>Artiodactyla</taxon>
        <taxon>Ruminantia</taxon>
        <taxon>Pecora</taxon>
        <taxon>Cervidae</taxon>
        <taxon>Odocoileinae</taxon>
        <taxon>Rangifer</taxon>
    </lineage>
</organism>
<protein>
    <submittedName>
        <fullName evidence="1">Uncharacterized protein</fullName>
    </submittedName>
</protein>
<dbReference type="EMBL" id="OX596105">
    <property type="protein sequence ID" value="CAN0094285.1"/>
    <property type="molecule type" value="Genomic_DNA"/>
</dbReference>
<dbReference type="Proteomes" id="UP001162501">
    <property type="component" value="Chromosome 21"/>
</dbReference>
<reference evidence="1" key="2">
    <citation type="submission" date="2025-03" db="EMBL/GenBank/DDBJ databases">
        <authorList>
            <consortium name="ELIXIR-Norway"/>
            <consortium name="Elixir Norway"/>
        </authorList>
    </citation>
    <scope>NUCLEOTIDE SEQUENCE</scope>
</reference>
<proteinExistence type="predicted"/>